<organism evidence="2 3">
    <name type="scientific">Brevundimonas vesicularis</name>
    <name type="common">Pseudomonas vesicularis</name>
    <dbReference type="NCBI Taxonomy" id="41276"/>
    <lineage>
        <taxon>Bacteria</taxon>
        <taxon>Pseudomonadati</taxon>
        <taxon>Pseudomonadota</taxon>
        <taxon>Alphaproteobacteria</taxon>
        <taxon>Caulobacterales</taxon>
        <taxon>Caulobacteraceae</taxon>
        <taxon>Brevundimonas</taxon>
    </lineage>
</organism>
<name>A0A2X1D5G7_BREVE</name>
<accession>A0A2X1D5G7</accession>
<protein>
    <submittedName>
        <fullName evidence="2">Uncharacterized protein</fullName>
    </submittedName>
</protein>
<evidence type="ECO:0000313" key="2">
    <source>
        <dbReference type="EMBL" id="SPU55755.1"/>
    </source>
</evidence>
<reference evidence="2 3" key="1">
    <citation type="submission" date="2018-06" db="EMBL/GenBank/DDBJ databases">
        <authorList>
            <consortium name="Pathogen Informatics"/>
            <person name="Doyle S."/>
        </authorList>
    </citation>
    <scope>NUCLEOTIDE SEQUENCE [LARGE SCALE GENOMIC DNA]</scope>
    <source>
        <strain evidence="2 3">NCTC11166</strain>
    </source>
</reference>
<proteinExistence type="predicted"/>
<sequence>MRTAAPSQEPPFFYSSTAQRGRGTARSEVEGAETGATFDVSRRATVAPSTASRFPSPVSLRFAGEDLDQPLAAPP</sequence>
<gene>
    <name evidence="2" type="ORF">NCTC11166_03157</name>
</gene>
<feature type="region of interest" description="Disordered" evidence="1">
    <location>
        <begin position="1"/>
        <end position="75"/>
    </location>
</feature>
<dbReference type="AlphaFoldDB" id="A0A2X1D5G7"/>
<evidence type="ECO:0000256" key="1">
    <source>
        <dbReference type="SAM" id="MobiDB-lite"/>
    </source>
</evidence>
<dbReference type="EMBL" id="UAQP01000014">
    <property type="protein sequence ID" value="SPU55755.1"/>
    <property type="molecule type" value="Genomic_DNA"/>
</dbReference>
<dbReference type="Proteomes" id="UP000251186">
    <property type="component" value="Unassembled WGS sequence"/>
</dbReference>
<evidence type="ECO:0000313" key="3">
    <source>
        <dbReference type="Proteomes" id="UP000251186"/>
    </source>
</evidence>